<dbReference type="PANTHER" id="PTHR11673">
    <property type="entry name" value="TRANSLATION INITIATION FACTOR 5A FAMILY MEMBER"/>
    <property type="match status" value="1"/>
</dbReference>
<dbReference type="Proteomes" id="UP000028667">
    <property type="component" value="Segment"/>
</dbReference>
<reference evidence="5 6" key="1">
    <citation type="journal article" date="2014" name="Virology">
        <title>Genome of brown tide virus (AaV), the little giant of the Megaviridae, elucidates NCLDV genome expansion and host-virus coevolution.</title>
        <authorList>
            <person name="Moniruzzaman M."/>
            <person name="LeCleir G.R."/>
            <person name="Brown C.M."/>
            <person name="Gobler C.J."/>
            <person name="Bidle K.D."/>
            <person name="Wilson W.H."/>
            <person name="Wilhelm S.W."/>
        </authorList>
    </citation>
    <scope>NUCLEOTIDE SEQUENCE [LARGE SCALE GENOMIC DNA]</scope>
    <source>
        <strain evidence="5">BtV-01</strain>
    </source>
</reference>
<evidence type="ECO:0000313" key="5">
    <source>
        <dbReference type="EMBL" id="AII17201.1"/>
    </source>
</evidence>
<accession>A0A076FIC2</accession>
<dbReference type="KEGG" id="vg:20041615"/>
<gene>
    <name evidence="5" type="ORF">AaV_110</name>
</gene>
<sequence length="143" mass="16198">MDDNTKPLEAGQVKVGGYIVIKNRPCKVNSISTSKTGKHGHAKCHFVATDIFTKKKYEMIETSTHNIYVPIIDKKEYTLLDISEEHFLTLLDDSGDTRIDVKMPNDETLASSIMKFYDNGDGVIIIVMKALNEEIVYNIRRES</sequence>
<dbReference type="NCBIfam" id="TIGR00037">
    <property type="entry name" value="eIF_5A"/>
    <property type="match status" value="1"/>
</dbReference>
<protein>
    <submittedName>
        <fullName evidence="5">Putative eukaryotic translation elongation factor 5A</fullName>
    </submittedName>
</protein>
<dbReference type="FunFam" id="2.40.50.140:FF:000034">
    <property type="entry name" value="Eukaryotic translation initiation factor 5A"/>
    <property type="match status" value="1"/>
</dbReference>
<dbReference type="GO" id="GO:0003723">
    <property type="term" value="F:RNA binding"/>
    <property type="evidence" value="ECO:0007669"/>
    <property type="project" value="InterPro"/>
</dbReference>
<keyword evidence="3" id="KW-0385">Hypusine</keyword>
<dbReference type="InterPro" id="IPR019769">
    <property type="entry name" value="Trans_elong_IF5A_hypusine_site"/>
</dbReference>
<keyword evidence="2" id="KW-0648">Protein biosynthesis</keyword>
<dbReference type="Gene3D" id="2.40.50.140">
    <property type="entry name" value="Nucleic acid-binding proteins"/>
    <property type="match status" value="1"/>
</dbReference>
<dbReference type="InterPro" id="IPR008991">
    <property type="entry name" value="Translation_prot_SH3-like_sf"/>
</dbReference>
<evidence type="ECO:0000256" key="1">
    <source>
        <dbReference type="ARBA" id="ARBA00006016"/>
    </source>
</evidence>
<dbReference type="SMART" id="SM01376">
    <property type="entry name" value="eIF-5a"/>
    <property type="match status" value="1"/>
</dbReference>
<feature type="domain" description="Translation initiation factor 5A C-terminal" evidence="4">
    <location>
        <begin position="71"/>
        <end position="140"/>
    </location>
</feature>
<name>A0A076FIC2_9VIRU</name>
<dbReference type="SUPFAM" id="SSF50249">
    <property type="entry name" value="Nucleic acid-binding proteins"/>
    <property type="match status" value="1"/>
</dbReference>
<dbReference type="InterPro" id="IPR012340">
    <property type="entry name" value="NA-bd_OB-fold"/>
</dbReference>
<comment type="similarity">
    <text evidence="1">Belongs to the eIF-5A family.</text>
</comment>
<dbReference type="PIRSF" id="PIRSF003025">
    <property type="entry name" value="eIF5A"/>
    <property type="match status" value="1"/>
</dbReference>
<evidence type="ECO:0000313" key="6">
    <source>
        <dbReference type="Proteomes" id="UP000028667"/>
    </source>
</evidence>
<dbReference type="EMBL" id="KJ645900">
    <property type="protein sequence ID" value="AII17201.1"/>
    <property type="molecule type" value="Genomic_DNA"/>
</dbReference>
<dbReference type="InterPro" id="IPR020189">
    <property type="entry name" value="IF5A_C"/>
</dbReference>
<keyword evidence="6" id="KW-1185">Reference proteome</keyword>
<dbReference type="SUPFAM" id="SSF50104">
    <property type="entry name" value="Translation proteins SH3-like domain"/>
    <property type="match status" value="1"/>
</dbReference>
<dbReference type="InterPro" id="IPR001884">
    <property type="entry name" value="IF5A-like"/>
</dbReference>
<dbReference type="Pfam" id="PF01287">
    <property type="entry name" value="eIF-5a"/>
    <property type="match status" value="1"/>
</dbReference>
<dbReference type="GeneID" id="20041615"/>
<dbReference type="RefSeq" id="YP_009052187.1">
    <property type="nucleotide sequence ID" value="NC_024697.1"/>
</dbReference>
<evidence type="ECO:0000259" key="4">
    <source>
        <dbReference type="SMART" id="SM01376"/>
    </source>
</evidence>
<dbReference type="Gene3D" id="2.30.30.30">
    <property type="match status" value="1"/>
</dbReference>
<dbReference type="InterPro" id="IPR014722">
    <property type="entry name" value="Rib_uL2_dom2"/>
</dbReference>
<keyword evidence="5" id="KW-0251">Elongation factor</keyword>
<dbReference type="InterPro" id="IPR048670">
    <property type="entry name" value="IF5A-like_N"/>
</dbReference>
<dbReference type="GO" id="GO:0043022">
    <property type="term" value="F:ribosome binding"/>
    <property type="evidence" value="ECO:0007669"/>
    <property type="project" value="InterPro"/>
</dbReference>
<evidence type="ECO:0000256" key="2">
    <source>
        <dbReference type="ARBA" id="ARBA00022917"/>
    </source>
</evidence>
<dbReference type="Pfam" id="PF21485">
    <property type="entry name" value="IF5A-like_N"/>
    <property type="match status" value="1"/>
</dbReference>
<organism evidence="5 6">
    <name type="scientific">Aureococcus anophagefferens virus</name>
    <dbReference type="NCBI Taxonomy" id="1474867"/>
    <lineage>
        <taxon>Viruses</taxon>
        <taxon>Varidnaviria</taxon>
        <taxon>Bamfordvirae</taxon>
        <taxon>Nucleocytoviricota</taxon>
        <taxon>Megaviricetes</taxon>
        <taxon>Imitervirales</taxon>
        <taxon>Schizomimiviridae</taxon>
        <taxon>Kratosvirus</taxon>
        <taxon>Kratosvirus quantuckense</taxon>
    </lineage>
</organism>
<evidence type="ECO:0000256" key="3">
    <source>
        <dbReference type="ARBA" id="ARBA00023071"/>
    </source>
</evidence>
<proteinExistence type="inferred from homology"/>
<dbReference type="PROSITE" id="PS00302">
    <property type="entry name" value="IF5A_HYPUSINE"/>
    <property type="match status" value="1"/>
</dbReference>